<dbReference type="InterPro" id="IPR008398">
    <property type="entry name" value="Allexi_40kDa"/>
</dbReference>
<evidence type="ECO:0000313" key="1">
    <source>
        <dbReference type="EMBL" id="QED43980.1"/>
    </source>
</evidence>
<sequence>MVIVTTFHIDRARDLVIANSNSIRDLLLNKLLALSDDLISVGTNLDKFRSSTKTNLQLIYNLLRNDHAHPGSSATTAVSESLSEPPENAVETLQRTFFQDATLAVDATRALLGYVPPARYNIPPVILPLDELYGQLHALHQNSLEWLTHVSHNVDTILNMLNPSSPFSQGTPMSRLRDTLGTLSKTVDSIHLSLQSTNADPDQPSSSQSNTKLDDINRSLEILHDKVDELCLSLQHDKPRPQTVPNSDASTPKEVAKDLPVYSAVHPNKFCRTYGTILFDNTSSRIPMDIIGRPASTALRLELTVIPSDQATTVTYKIFDDGYLLTSDNAKTNHKLQHFPSDCLALLHQKCPSFIYKIQTHGFC</sequence>
<protein>
    <submittedName>
        <fullName evidence="1">TGB3</fullName>
    </submittedName>
</protein>
<organism evidence="1">
    <name type="scientific">Garlic virus A</name>
    <dbReference type="NCBI Taxonomy" id="12433"/>
    <lineage>
        <taxon>Viruses</taxon>
        <taxon>Riboviria</taxon>
        <taxon>Orthornavirae</taxon>
        <taxon>Kitrinoviricota</taxon>
        <taxon>Alsuviricetes</taxon>
        <taxon>Tymovirales</taxon>
        <taxon>Alphaflexiviridae</taxon>
        <taxon>Allexivirus</taxon>
        <taxon>Acarallexivirus</taxon>
        <taxon>Allexivirus alphallii</taxon>
    </lineage>
</organism>
<proteinExistence type="predicted"/>
<dbReference type="PIRSF" id="PIRSF005512">
    <property type="entry name" value="Allexi_40kDa"/>
    <property type="match status" value="1"/>
</dbReference>
<gene>
    <name evidence="1" type="primary">ORF4</name>
</gene>
<name>A0A6M2YV69_9VIRU</name>
<reference evidence="1" key="1">
    <citation type="submission" date="2019-06" db="EMBL/GenBank/DDBJ databases">
        <authorList>
            <person name="Jo Y."/>
            <person name="Cho W.K."/>
        </authorList>
    </citation>
    <scope>NUCLEOTIDE SEQUENCE</scope>
    <source>
        <strain evidence="1">G2-1</strain>
    </source>
</reference>
<dbReference type="Pfam" id="PF05549">
    <property type="entry name" value="Allexi_40kDa"/>
    <property type="match status" value="1"/>
</dbReference>
<accession>A0A6M2YV69</accession>
<dbReference type="EMBL" id="MN059253">
    <property type="protein sequence ID" value="QED43980.1"/>
    <property type="molecule type" value="Genomic_RNA"/>
</dbReference>